<reference evidence="1" key="1">
    <citation type="submission" date="2018-02" db="EMBL/GenBank/DDBJ databases">
        <title>Rhizophora mucronata_Transcriptome.</title>
        <authorList>
            <person name="Meera S.P."/>
            <person name="Sreeshan A."/>
            <person name="Augustine A."/>
        </authorList>
    </citation>
    <scope>NUCLEOTIDE SEQUENCE</scope>
    <source>
        <tissue evidence="1">Leaf</tissue>
    </source>
</reference>
<protein>
    <submittedName>
        <fullName evidence="1">Uncharacterized protein MANES_05G021600</fullName>
    </submittedName>
</protein>
<name>A0A2P2IS24_RHIMU</name>
<dbReference type="AlphaFoldDB" id="A0A2P2IS24"/>
<evidence type="ECO:0000313" key="1">
    <source>
        <dbReference type="EMBL" id="MBW84029.1"/>
    </source>
</evidence>
<accession>A0A2P2IS24</accession>
<organism evidence="1">
    <name type="scientific">Rhizophora mucronata</name>
    <name type="common">Asiatic mangrove</name>
    <dbReference type="NCBI Taxonomy" id="61149"/>
    <lineage>
        <taxon>Eukaryota</taxon>
        <taxon>Viridiplantae</taxon>
        <taxon>Streptophyta</taxon>
        <taxon>Embryophyta</taxon>
        <taxon>Tracheophyta</taxon>
        <taxon>Spermatophyta</taxon>
        <taxon>Magnoliopsida</taxon>
        <taxon>eudicotyledons</taxon>
        <taxon>Gunneridae</taxon>
        <taxon>Pentapetalae</taxon>
        <taxon>rosids</taxon>
        <taxon>fabids</taxon>
        <taxon>Malpighiales</taxon>
        <taxon>Rhizophoraceae</taxon>
        <taxon>Rhizophora</taxon>
    </lineage>
</organism>
<proteinExistence type="predicted"/>
<dbReference type="EMBL" id="GGEC01003546">
    <property type="protein sequence ID" value="MBW84029.1"/>
    <property type="molecule type" value="Transcribed_RNA"/>
</dbReference>
<sequence>MLMSRNFPRQLQCWRVLTRPSQDFSHHHSEYSEGSVMWGPSAGVAILSRISLVPWFSKREVFGVLGVGEVGPSRLKQSLAEAVMSVHLLSMERPTMKRNMAMAKGSRWQLLEGQAVSPPSLLRGLNSGGPFTRA</sequence>